<dbReference type="EMBL" id="AP015035">
    <property type="protein sequence ID" value="BAT78595.1"/>
    <property type="molecule type" value="Genomic_DNA"/>
</dbReference>
<sequence>MADTPRSKGTVKWFNQDKGFGFITPQDGSSDVFVHYTAIRSDGYRSLTDGQSVEYLIVYENDGRPSAVDVTLATTGDVTSATTGEVTPATTGEVTPAV</sequence>
<dbReference type="GO" id="GO:0005737">
    <property type="term" value="C:cytoplasm"/>
    <property type="evidence" value="ECO:0007669"/>
    <property type="project" value="UniProtKB-SubCell"/>
</dbReference>
<dbReference type="Gene3D" id="2.40.50.140">
    <property type="entry name" value="Nucleic acid-binding proteins"/>
    <property type="match status" value="1"/>
</dbReference>
<dbReference type="GO" id="GO:0003676">
    <property type="term" value="F:nucleic acid binding"/>
    <property type="evidence" value="ECO:0007669"/>
    <property type="project" value="InterPro"/>
</dbReference>
<dbReference type="SMART" id="SM00357">
    <property type="entry name" value="CSP"/>
    <property type="match status" value="1"/>
</dbReference>
<keyword evidence="6" id="KW-1185">Reference proteome</keyword>
<dbReference type="PROSITE" id="PS00352">
    <property type="entry name" value="CSD_1"/>
    <property type="match status" value="1"/>
</dbReference>
<proteinExistence type="predicted"/>
<dbReference type="InterPro" id="IPR002059">
    <property type="entry name" value="CSP_DNA-bd"/>
</dbReference>
<evidence type="ECO:0000259" key="4">
    <source>
        <dbReference type="PROSITE" id="PS51857"/>
    </source>
</evidence>
<protein>
    <recommendedName>
        <fullName evidence="4">CSD domain-containing protein</fullName>
    </recommendedName>
</protein>
<dbReference type="PANTHER" id="PTHR46565">
    <property type="entry name" value="COLD SHOCK DOMAIN PROTEIN 2"/>
    <property type="match status" value="1"/>
</dbReference>
<keyword evidence="2" id="KW-0963">Cytoplasm</keyword>
<evidence type="ECO:0000313" key="5">
    <source>
        <dbReference type="EMBL" id="BAT78595.1"/>
    </source>
</evidence>
<organism evidence="5 6">
    <name type="scientific">Vigna angularis var. angularis</name>
    <dbReference type="NCBI Taxonomy" id="157739"/>
    <lineage>
        <taxon>Eukaryota</taxon>
        <taxon>Viridiplantae</taxon>
        <taxon>Streptophyta</taxon>
        <taxon>Embryophyta</taxon>
        <taxon>Tracheophyta</taxon>
        <taxon>Spermatophyta</taxon>
        <taxon>Magnoliopsida</taxon>
        <taxon>eudicotyledons</taxon>
        <taxon>Gunneridae</taxon>
        <taxon>Pentapetalae</taxon>
        <taxon>rosids</taxon>
        <taxon>fabids</taxon>
        <taxon>Fabales</taxon>
        <taxon>Fabaceae</taxon>
        <taxon>Papilionoideae</taxon>
        <taxon>50 kb inversion clade</taxon>
        <taxon>NPAAA clade</taxon>
        <taxon>indigoferoid/millettioid clade</taxon>
        <taxon>Phaseoleae</taxon>
        <taxon>Vigna</taxon>
    </lineage>
</organism>
<evidence type="ECO:0000256" key="3">
    <source>
        <dbReference type="SAM" id="MobiDB-lite"/>
    </source>
</evidence>
<dbReference type="OrthoDB" id="422005at2759"/>
<dbReference type="PANTHER" id="PTHR46565:SF5">
    <property type="entry name" value="COLD SHOCK PROTEIN 2-LIKE"/>
    <property type="match status" value="1"/>
</dbReference>
<dbReference type="Pfam" id="PF00313">
    <property type="entry name" value="CSD"/>
    <property type="match status" value="1"/>
</dbReference>
<dbReference type="PRINTS" id="PR00050">
    <property type="entry name" value="COLDSHOCK"/>
</dbReference>
<accession>A0A0S3RDB7</accession>
<dbReference type="AlphaFoldDB" id="A0A0S3RDB7"/>
<dbReference type="InterPro" id="IPR012340">
    <property type="entry name" value="NA-bd_OB-fold"/>
</dbReference>
<dbReference type="Proteomes" id="UP000291084">
    <property type="component" value="Chromosome 2"/>
</dbReference>
<name>A0A0S3RDB7_PHAAN</name>
<evidence type="ECO:0000256" key="2">
    <source>
        <dbReference type="ARBA" id="ARBA00022490"/>
    </source>
</evidence>
<feature type="region of interest" description="Disordered" evidence="3">
    <location>
        <begin position="79"/>
        <end position="98"/>
    </location>
</feature>
<dbReference type="CDD" id="cd04458">
    <property type="entry name" value="CSP_CDS"/>
    <property type="match status" value="1"/>
</dbReference>
<dbReference type="SUPFAM" id="SSF50249">
    <property type="entry name" value="Nucleic acid-binding proteins"/>
    <property type="match status" value="1"/>
</dbReference>
<dbReference type="InterPro" id="IPR011129">
    <property type="entry name" value="CSD"/>
</dbReference>
<evidence type="ECO:0000256" key="1">
    <source>
        <dbReference type="ARBA" id="ARBA00004496"/>
    </source>
</evidence>
<feature type="domain" description="CSD" evidence="4">
    <location>
        <begin position="6"/>
        <end position="72"/>
    </location>
</feature>
<dbReference type="FunFam" id="2.40.50.140:FF:000006">
    <property type="entry name" value="Cold shock protein CspC"/>
    <property type="match status" value="1"/>
</dbReference>
<evidence type="ECO:0000313" key="6">
    <source>
        <dbReference type="Proteomes" id="UP000291084"/>
    </source>
</evidence>
<gene>
    <name evidence="5" type="primary">Vigan.02G129300</name>
    <name evidence="5" type="ORF">VIGAN_02129300</name>
</gene>
<dbReference type="PROSITE" id="PS51857">
    <property type="entry name" value="CSD_2"/>
    <property type="match status" value="1"/>
</dbReference>
<reference evidence="5 6" key="1">
    <citation type="journal article" date="2015" name="Sci. Rep.">
        <title>The power of single molecule real-time sequencing technology in the de novo assembly of a eukaryotic genome.</title>
        <authorList>
            <person name="Sakai H."/>
            <person name="Naito K."/>
            <person name="Ogiso-Tanaka E."/>
            <person name="Takahashi Y."/>
            <person name="Iseki K."/>
            <person name="Muto C."/>
            <person name="Satou K."/>
            <person name="Teruya K."/>
            <person name="Shiroma A."/>
            <person name="Shimoji M."/>
            <person name="Hirano T."/>
            <person name="Itoh T."/>
            <person name="Kaga A."/>
            <person name="Tomooka N."/>
        </authorList>
    </citation>
    <scope>NUCLEOTIDE SEQUENCE [LARGE SCALE GENOMIC DNA]</scope>
    <source>
        <strain evidence="6">cv. Shumari</strain>
    </source>
</reference>
<dbReference type="InterPro" id="IPR019844">
    <property type="entry name" value="CSD_CS"/>
</dbReference>
<comment type="subcellular location">
    <subcellularLocation>
        <location evidence="1">Cytoplasm</location>
    </subcellularLocation>
</comment>